<accession>A0A2D3WH47</accession>
<feature type="transmembrane region" description="Helical" evidence="1">
    <location>
        <begin position="306"/>
        <end position="326"/>
    </location>
</feature>
<comment type="caution">
    <text evidence="3">The sequence shown here is derived from an EMBL/GenBank/DDBJ whole genome shotgun (WGS) entry which is preliminary data.</text>
</comment>
<evidence type="ECO:0000259" key="2">
    <source>
        <dbReference type="Pfam" id="PF08376"/>
    </source>
</evidence>
<feature type="domain" description="Nitrate/nitrite sensing protein" evidence="2">
    <location>
        <begin position="56"/>
        <end position="282"/>
    </location>
</feature>
<dbReference type="EMBL" id="DLUG01000210">
    <property type="protein sequence ID" value="DAB35833.1"/>
    <property type="molecule type" value="Genomic_DNA"/>
</dbReference>
<proteinExistence type="predicted"/>
<keyword evidence="1" id="KW-0472">Membrane</keyword>
<protein>
    <recommendedName>
        <fullName evidence="2">Nitrate/nitrite sensing protein domain-containing protein</fullName>
    </recommendedName>
</protein>
<dbReference type="InterPro" id="IPR013587">
    <property type="entry name" value="Nitrate/nitrite_sensing"/>
</dbReference>
<keyword evidence="1" id="KW-1133">Transmembrane helix</keyword>
<dbReference type="Pfam" id="PF08376">
    <property type="entry name" value="NIT"/>
    <property type="match status" value="1"/>
</dbReference>
<name>A0A2D3WH47_9BACT</name>
<evidence type="ECO:0000256" key="1">
    <source>
        <dbReference type="SAM" id="Phobius"/>
    </source>
</evidence>
<dbReference type="Proteomes" id="UP000231638">
    <property type="component" value="Unassembled WGS sequence"/>
</dbReference>
<dbReference type="AlphaFoldDB" id="A0A2D3WH47"/>
<organism evidence="3 4">
    <name type="scientific">Sulfurospirillum cavolei</name>
    <dbReference type="NCBI Taxonomy" id="366522"/>
    <lineage>
        <taxon>Bacteria</taxon>
        <taxon>Pseudomonadati</taxon>
        <taxon>Campylobacterota</taxon>
        <taxon>Epsilonproteobacteria</taxon>
        <taxon>Campylobacterales</taxon>
        <taxon>Sulfurospirillaceae</taxon>
        <taxon>Sulfurospirillum</taxon>
    </lineage>
</organism>
<gene>
    <name evidence="3" type="ORF">CFH80_08055</name>
</gene>
<evidence type="ECO:0000313" key="3">
    <source>
        <dbReference type="EMBL" id="DAB35833.1"/>
    </source>
</evidence>
<feature type="transmembrane region" description="Helical" evidence="1">
    <location>
        <begin position="12"/>
        <end position="32"/>
    </location>
</feature>
<feature type="non-terminal residue" evidence="3">
    <location>
        <position position="327"/>
    </location>
</feature>
<keyword evidence="1" id="KW-0812">Transmembrane</keyword>
<evidence type="ECO:0000313" key="4">
    <source>
        <dbReference type="Proteomes" id="UP000231638"/>
    </source>
</evidence>
<reference evidence="3 4" key="1">
    <citation type="journal article" date="2017" name="Front. Microbiol.">
        <title>Comparative Genomic Analysis of the Class Epsilonproteobacteria and Proposed Reclassification to Epsilonbacteraeota (phyl. nov.).</title>
        <authorList>
            <person name="Waite D.W."/>
            <person name="Vanwonterghem I."/>
            <person name="Rinke C."/>
            <person name="Parks D.H."/>
            <person name="Zhang Y."/>
            <person name="Takai K."/>
            <person name="Sievert S.M."/>
            <person name="Simon J."/>
            <person name="Campbell B.J."/>
            <person name="Hanson T.E."/>
            <person name="Woyke T."/>
            <person name="Klotz M.G."/>
            <person name="Hugenholtz P."/>
        </authorList>
    </citation>
    <scope>NUCLEOTIDE SEQUENCE [LARGE SCALE GENOMIC DNA]</scope>
    <source>
        <strain evidence="3">UBA11420</strain>
    </source>
</reference>
<sequence length="327" mass="36973">MKLTTQHTLKLISQYPLIILFIFSSYFLYLSYTQFDTTLTLKNKIESTRVLSTLSIELAKERGLSASYLSSQGSIAAESLKEQRIVVNKAMKDFYDYYNAHHSEMSPHIKAVMAHLTKILEMHKAVDTFAVDFNKMFFDYYSQINTLLLKELESIGTINTNSNISNLTASLVSVYKNIEYLGQERGFVSKILSQYVPFSPKDLETWITIFSVSNIFDHTTINDASARGQIENLYKLPENQKIEAEITQAKSELITAAQSGEYLIDPTLWFGLLTKKIDLLDKSAQIIKSSLTAEEKSYDNQNIGQLIGAGLTWIISIVLMFLGFGLA</sequence>